<dbReference type="EMBL" id="CAJNOK010000261">
    <property type="protein sequence ID" value="CAF0740685.1"/>
    <property type="molecule type" value="Genomic_DNA"/>
</dbReference>
<evidence type="ECO:0000313" key="4">
    <source>
        <dbReference type="EMBL" id="CAF3724865.1"/>
    </source>
</evidence>
<gene>
    <name evidence="2" type="ORF">GPM918_LOCUS11132</name>
    <name evidence="1" type="ORF">OVA965_LOCUS1420</name>
    <name evidence="4" type="ORF">SRO942_LOCUS11133</name>
    <name evidence="3" type="ORF">TMI583_LOCUS1421</name>
</gene>
<dbReference type="OrthoDB" id="10021823at2759"/>
<dbReference type="Proteomes" id="UP000677228">
    <property type="component" value="Unassembled WGS sequence"/>
</dbReference>
<keyword evidence="5" id="KW-1185">Reference proteome</keyword>
<dbReference type="EMBL" id="CAJNOQ010002275">
    <property type="protein sequence ID" value="CAF0949011.1"/>
    <property type="molecule type" value="Genomic_DNA"/>
</dbReference>
<dbReference type="Proteomes" id="UP000682733">
    <property type="component" value="Unassembled WGS sequence"/>
</dbReference>
<evidence type="ECO:0000313" key="1">
    <source>
        <dbReference type="EMBL" id="CAF0740685.1"/>
    </source>
</evidence>
<proteinExistence type="predicted"/>
<dbReference type="AlphaFoldDB" id="A0A814CZF8"/>
<dbReference type="Proteomes" id="UP000681722">
    <property type="component" value="Unassembled WGS sequence"/>
</dbReference>
<evidence type="ECO:0000313" key="3">
    <source>
        <dbReference type="EMBL" id="CAF3518079.1"/>
    </source>
</evidence>
<dbReference type="EMBL" id="CAJOBA010000261">
    <property type="protein sequence ID" value="CAF3518079.1"/>
    <property type="molecule type" value="Genomic_DNA"/>
</dbReference>
<protein>
    <submittedName>
        <fullName evidence="2">Uncharacterized protein</fullName>
    </submittedName>
</protein>
<dbReference type="EMBL" id="CAJOBC010002275">
    <property type="protein sequence ID" value="CAF3724865.1"/>
    <property type="molecule type" value="Genomic_DNA"/>
</dbReference>
<evidence type="ECO:0000313" key="2">
    <source>
        <dbReference type="EMBL" id="CAF0949011.1"/>
    </source>
</evidence>
<comment type="caution">
    <text evidence="2">The sequence shown here is derived from an EMBL/GenBank/DDBJ whole genome shotgun (WGS) entry which is preliminary data.</text>
</comment>
<dbReference type="Proteomes" id="UP000663829">
    <property type="component" value="Unassembled WGS sequence"/>
</dbReference>
<evidence type="ECO:0000313" key="5">
    <source>
        <dbReference type="Proteomes" id="UP000663829"/>
    </source>
</evidence>
<reference evidence="2" key="1">
    <citation type="submission" date="2021-02" db="EMBL/GenBank/DDBJ databases">
        <authorList>
            <person name="Nowell W R."/>
        </authorList>
    </citation>
    <scope>NUCLEOTIDE SEQUENCE</scope>
</reference>
<name>A0A814CZF8_9BILA</name>
<sequence length="146" mass="16732">MMMYNAIVIISIVVLFHINIVYNSTIHDARSNEETLQDHEHQISLIDQDDEDLYDMDKRLANMKFASGLGKRLANMKFASGLGKRLANMKFASGLGKRLANMKFASGLGKRLPSMKFASGLGKRNEYEDLMDFTDENENQFNRHYF</sequence>
<organism evidence="2 5">
    <name type="scientific">Didymodactylos carnosus</name>
    <dbReference type="NCBI Taxonomy" id="1234261"/>
    <lineage>
        <taxon>Eukaryota</taxon>
        <taxon>Metazoa</taxon>
        <taxon>Spiralia</taxon>
        <taxon>Gnathifera</taxon>
        <taxon>Rotifera</taxon>
        <taxon>Eurotatoria</taxon>
        <taxon>Bdelloidea</taxon>
        <taxon>Philodinida</taxon>
        <taxon>Philodinidae</taxon>
        <taxon>Didymodactylos</taxon>
    </lineage>
</organism>
<accession>A0A814CZF8</accession>